<keyword evidence="4" id="KW-0600">Photoreceptor protein</keyword>
<dbReference type="InterPro" id="IPR011102">
    <property type="entry name" value="Sig_transdc_His_kinase_HWE"/>
</dbReference>
<feature type="domain" description="PAS" evidence="19">
    <location>
        <begin position="126"/>
        <end position="196"/>
    </location>
</feature>
<proteinExistence type="predicted"/>
<evidence type="ECO:0000256" key="10">
    <source>
        <dbReference type="ARBA" id="ARBA00022737"/>
    </source>
</evidence>
<dbReference type="InterPro" id="IPR001610">
    <property type="entry name" value="PAC"/>
</dbReference>
<evidence type="ECO:0000256" key="4">
    <source>
        <dbReference type="ARBA" id="ARBA00022543"/>
    </source>
</evidence>
<feature type="domain" description="PAC" evidence="20">
    <location>
        <begin position="77"/>
        <end position="129"/>
    </location>
</feature>
<sequence length="594" mass="64555">MIAAFDLLEALPVAVYTTDAEGCITFYNEAAAELWGQRPERGTKWCGSWRLYWPDGRPMPHDECPIATTLTEGRPVQGIEAIIERRDGSRVPFIPYPTLLRDESGRVTGAINLLVNIADRKHAEIQSARLAAIVASSDDAIISKTLNGQITSWNAGATRIFGYEPDEIIGQSITRIIPPELRQEEEVILAKLQRGERIDHYDTTRVTKDGRRVNISLTVSPLRDETGKVIGASKVARDVTERKQTEELQRLLLDELNHRVKNTLATIQAIASQSLRRAASPGDFLESFNGRVQALARAHNLLVQRKMKGAELTDLVREQVVLGAADCARVSVSGPFLILDARVAVQLALVLHELGTNARKYGALSASAPAGQLSISWKMQTDGERELLLEWSESGVPNLSAPTSRGFGATLIERSLEANGGEAAIRYGADGVVCQIRLPLPEESKQSAALHAAPATRKNEPRLDREALPAALRGRRILIVEDEPLVAMEIESLLASTGCEIIGPAATIQTAKRFIADATIDAALIDANLAGHPVHELAAALTQKNIPFAFATGYGREALPLGFRDAPVLTKPFSRSQLLVVIEALLKELAAHVA</sequence>
<dbReference type="SUPFAM" id="SSF52172">
    <property type="entry name" value="CheY-like"/>
    <property type="match status" value="1"/>
</dbReference>
<keyword evidence="22" id="KW-1185">Reference proteome</keyword>
<evidence type="ECO:0000313" key="21">
    <source>
        <dbReference type="EMBL" id="WOJ88306.1"/>
    </source>
</evidence>
<dbReference type="SMART" id="SM00448">
    <property type="entry name" value="REC"/>
    <property type="match status" value="1"/>
</dbReference>
<evidence type="ECO:0000256" key="13">
    <source>
        <dbReference type="ARBA" id="ARBA00022840"/>
    </source>
</evidence>
<keyword evidence="7" id="KW-0285">Flavoprotein</keyword>
<evidence type="ECO:0000256" key="2">
    <source>
        <dbReference type="ARBA" id="ARBA00012438"/>
    </source>
</evidence>
<keyword evidence="14" id="KW-0157">Chromophore</keyword>
<dbReference type="PROSITE" id="PS50110">
    <property type="entry name" value="RESPONSE_REGULATORY"/>
    <property type="match status" value="1"/>
</dbReference>
<evidence type="ECO:0000256" key="7">
    <source>
        <dbReference type="ARBA" id="ARBA00022630"/>
    </source>
</evidence>
<protein>
    <recommendedName>
        <fullName evidence="3">Blue-light-activated histidine kinase</fullName>
        <ecNumber evidence="2">2.7.13.3</ecNumber>
    </recommendedName>
</protein>
<dbReference type="InterPro" id="IPR000014">
    <property type="entry name" value="PAS"/>
</dbReference>
<evidence type="ECO:0000256" key="16">
    <source>
        <dbReference type="ARBA" id="ARBA00023170"/>
    </source>
</evidence>
<evidence type="ECO:0000256" key="8">
    <source>
        <dbReference type="ARBA" id="ARBA00022643"/>
    </source>
</evidence>
<dbReference type="InterPro" id="IPR013767">
    <property type="entry name" value="PAS_fold"/>
</dbReference>
<dbReference type="Pfam" id="PF08448">
    <property type="entry name" value="PAS_4"/>
    <property type="match status" value="1"/>
</dbReference>
<evidence type="ECO:0000256" key="3">
    <source>
        <dbReference type="ARBA" id="ARBA00021740"/>
    </source>
</evidence>
<evidence type="ECO:0000256" key="6">
    <source>
        <dbReference type="ARBA" id="ARBA00022606"/>
    </source>
</evidence>
<dbReference type="Gene3D" id="3.30.565.10">
    <property type="entry name" value="Histidine kinase-like ATPase, C-terminal domain"/>
    <property type="match status" value="1"/>
</dbReference>
<evidence type="ECO:0000259" key="20">
    <source>
        <dbReference type="PROSITE" id="PS50113"/>
    </source>
</evidence>
<dbReference type="Gene3D" id="3.30.450.20">
    <property type="entry name" value="PAS domain"/>
    <property type="match status" value="2"/>
</dbReference>
<keyword evidence="10" id="KW-0677">Repeat</keyword>
<keyword evidence="15" id="KW-0843">Virulence</keyword>
<dbReference type="SMART" id="SM00086">
    <property type="entry name" value="PAC"/>
    <property type="match status" value="2"/>
</dbReference>
<evidence type="ECO:0000256" key="5">
    <source>
        <dbReference type="ARBA" id="ARBA00022553"/>
    </source>
</evidence>
<dbReference type="Pfam" id="PF00072">
    <property type="entry name" value="Response_reg"/>
    <property type="match status" value="1"/>
</dbReference>
<dbReference type="SUPFAM" id="SSF55785">
    <property type="entry name" value="PYP-like sensor domain (PAS domain)"/>
    <property type="match status" value="2"/>
</dbReference>
<comment type="catalytic activity">
    <reaction evidence="1">
        <text>ATP + protein L-histidine = ADP + protein N-phospho-L-histidine.</text>
        <dbReference type="EC" id="2.7.13.3"/>
    </reaction>
</comment>
<keyword evidence="8" id="KW-0288">FMN</keyword>
<dbReference type="InterPro" id="IPR011006">
    <property type="entry name" value="CheY-like_superfamily"/>
</dbReference>
<name>A0ABZ0HQU6_9HYPH</name>
<evidence type="ECO:0000313" key="22">
    <source>
        <dbReference type="Proteomes" id="UP001626536"/>
    </source>
</evidence>
<evidence type="ECO:0000256" key="14">
    <source>
        <dbReference type="ARBA" id="ARBA00022991"/>
    </source>
</evidence>
<dbReference type="Gene3D" id="3.40.50.2300">
    <property type="match status" value="1"/>
</dbReference>
<keyword evidence="13" id="KW-0067">ATP-binding</keyword>
<evidence type="ECO:0000256" key="9">
    <source>
        <dbReference type="ARBA" id="ARBA00022679"/>
    </source>
</evidence>
<dbReference type="NCBIfam" id="TIGR00229">
    <property type="entry name" value="sensory_box"/>
    <property type="match status" value="2"/>
</dbReference>
<dbReference type="InterPro" id="IPR001789">
    <property type="entry name" value="Sig_transdc_resp-reg_receiver"/>
</dbReference>
<dbReference type="SMART" id="SM00091">
    <property type="entry name" value="PAS"/>
    <property type="match status" value="2"/>
</dbReference>
<feature type="domain" description="PAS" evidence="19">
    <location>
        <begin position="7"/>
        <end position="40"/>
    </location>
</feature>
<evidence type="ECO:0000256" key="11">
    <source>
        <dbReference type="ARBA" id="ARBA00022741"/>
    </source>
</evidence>
<feature type="domain" description="Response regulatory" evidence="18">
    <location>
        <begin position="476"/>
        <end position="586"/>
    </location>
</feature>
<dbReference type="SMART" id="SM00911">
    <property type="entry name" value="HWE_HK"/>
    <property type="match status" value="1"/>
</dbReference>
<dbReference type="InterPro" id="IPR035965">
    <property type="entry name" value="PAS-like_dom_sf"/>
</dbReference>
<gene>
    <name evidence="21" type="ORF">RZS28_10675</name>
</gene>
<keyword evidence="11" id="KW-0547">Nucleotide-binding</keyword>
<feature type="modified residue" description="4-aspartylphosphate" evidence="17">
    <location>
        <position position="526"/>
    </location>
</feature>
<dbReference type="Pfam" id="PF07536">
    <property type="entry name" value="HWE_HK"/>
    <property type="match status" value="1"/>
</dbReference>
<evidence type="ECO:0000256" key="1">
    <source>
        <dbReference type="ARBA" id="ARBA00000085"/>
    </source>
</evidence>
<dbReference type="PANTHER" id="PTHR41523:SF8">
    <property type="entry name" value="ETHYLENE RESPONSE SENSOR PROTEIN"/>
    <property type="match status" value="1"/>
</dbReference>
<dbReference type="PROSITE" id="PS50112">
    <property type="entry name" value="PAS"/>
    <property type="match status" value="2"/>
</dbReference>
<keyword evidence="6" id="KW-0716">Sensory transduction</keyword>
<dbReference type="InterPro" id="IPR000700">
    <property type="entry name" value="PAS-assoc_C"/>
</dbReference>
<dbReference type="PROSITE" id="PS50113">
    <property type="entry name" value="PAC"/>
    <property type="match status" value="2"/>
</dbReference>
<organism evidence="21 22">
    <name type="scientific">Methylocapsa polymorpha</name>
    <dbReference type="NCBI Taxonomy" id="3080828"/>
    <lineage>
        <taxon>Bacteria</taxon>
        <taxon>Pseudomonadati</taxon>
        <taxon>Pseudomonadota</taxon>
        <taxon>Alphaproteobacteria</taxon>
        <taxon>Hyphomicrobiales</taxon>
        <taxon>Beijerinckiaceae</taxon>
        <taxon>Methylocapsa</taxon>
    </lineage>
</organism>
<dbReference type="EC" id="2.7.13.3" evidence="2"/>
<keyword evidence="12" id="KW-0418">Kinase</keyword>
<keyword evidence="5 17" id="KW-0597">Phosphoprotein</keyword>
<evidence type="ECO:0000256" key="15">
    <source>
        <dbReference type="ARBA" id="ARBA00023026"/>
    </source>
</evidence>
<dbReference type="Proteomes" id="UP001626536">
    <property type="component" value="Chromosome"/>
</dbReference>
<keyword evidence="16" id="KW-0675">Receptor</keyword>
<evidence type="ECO:0000259" key="18">
    <source>
        <dbReference type="PROSITE" id="PS50110"/>
    </source>
</evidence>
<keyword evidence="9" id="KW-0808">Transferase</keyword>
<dbReference type="InterPro" id="IPR036890">
    <property type="entry name" value="HATPase_C_sf"/>
</dbReference>
<reference evidence="21 22" key="1">
    <citation type="submission" date="2023-10" db="EMBL/GenBank/DDBJ databases">
        <title>Novel methanotroph of the genus Methylocapsa from a subarctic wetland.</title>
        <authorList>
            <person name="Belova S.E."/>
            <person name="Oshkin I.Y."/>
            <person name="Miroshnikov K."/>
            <person name="Dedysh S.N."/>
        </authorList>
    </citation>
    <scope>NUCLEOTIDE SEQUENCE [LARGE SCALE GENOMIC DNA]</scope>
    <source>
        <strain evidence="21 22">RX1</strain>
    </source>
</reference>
<evidence type="ECO:0000256" key="17">
    <source>
        <dbReference type="PROSITE-ProRule" id="PRU00169"/>
    </source>
</evidence>
<dbReference type="InterPro" id="IPR013656">
    <property type="entry name" value="PAS_4"/>
</dbReference>
<accession>A0ABZ0HQU6</accession>
<evidence type="ECO:0000259" key="19">
    <source>
        <dbReference type="PROSITE" id="PS50112"/>
    </source>
</evidence>
<dbReference type="CDD" id="cd00130">
    <property type="entry name" value="PAS"/>
    <property type="match status" value="2"/>
</dbReference>
<dbReference type="RefSeq" id="WP_407337741.1">
    <property type="nucleotide sequence ID" value="NZ_CP136862.1"/>
</dbReference>
<dbReference type="EMBL" id="CP136862">
    <property type="protein sequence ID" value="WOJ88306.1"/>
    <property type="molecule type" value="Genomic_DNA"/>
</dbReference>
<dbReference type="Pfam" id="PF00989">
    <property type="entry name" value="PAS"/>
    <property type="match status" value="1"/>
</dbReference>
<dbReference type="PANTHER" id="PTHR41523">
    <property type="entry name" value="TWO-COMPONENT SYSTEM SENSOR PROTEIN"/>
    <property type="match status" value="1"/>
</dbReference>
<evidence type="ECO:0000256" key="12">
    <source>
        <dbReference type="ARBA" id="ARBA00022777"/>
    </source>
</evidence>
<feature type="domain" description="PAC" evidence="20">
    <location>
        <begin position="199"/>
        <end position="251"/>
    </location>
</feature>